<dbReference type="AlphaFoldDB" id="A0A937FBC4"/>
<dbReference type="RefSeq" id="WP_202245841.1">
    <property type="nucleotide sequence ID" value="NZ_JAESIY010000010.1"/>
</dbReference>
<feature type="transmembrane region" description="Helical" evidence="7">
    <location>
        <begin position="64"/>
        <end position="83"/>
    </location>
</feature>
<evidence type="ECO:0000256" key="6">
    <source>
        <dbReference type="ARBA" id="ARBA00023136"/>
    </source>
</evidence>
<comment type="function">
    <text evidence="7">Catalyzes the transfer of the diacylglyceryl group from phosphatidylglycerol to the sulfhydryl group of the N-terminal cysteine of a prolipoprotein, the first step in the formation of mature lipoproteins.</text>
</comment>
<feature type="binding site" evidence="7">
    <location>
        <position position="153"/>
    </location>
    <ligand>
        <name>a 1,2-diacyl-sn-glycero-3-phospho-(1'-sn-glycerol)</name>
        <dbReference type="ChEBI" id="CHEBI:64716"/>
    </ligand>
</feature>
<feature type="transmembrane region" description="Helical" evidence="7">
    <location>
        <begin position="188"/>
        <end position="205"/>
    </location>
</feature>
<comment type="caution">
    <text evidence="8">The sequence shown here is derived from an EMBL/GenBank/DDBJ whole genome shotgun (WGS) entry which is preliminary data.</text>
</comment>
<accession>A0A937FBC4</accession>
<dbReference type="PANTHER" id="PTHR30589:SF0">
    <property type="entry name" value="PHOSPHATIDYLGLYCEROL--PROLIPOPROTEIN DIACYLGLYCERYL TRANSFERASE"/>
    <property type="match status" value="1"/>
</dbReference>
<dbReference type="Proteomes" id="UP000659388">
    <property type="component" value="Unassembled WGS sequence"/>
</dbReference>
<evidence type="ECO:0000256" key="1">
    <source>
        <dbReference type="ARBA" id="ARBA00007150"/>
    </source>
</evidence>
<feature type="transmembrane region" description="Helical" evidence="7">
    <location>
        <begin position="26"/>
        <end position="44"/>
    </location>
</feature>
<dbReference type="GO" id="GO:0005886">
    <property type="term" value="C:plasma membrane"/>
    <property type="evidence" value="ECO:0007669"/>
    <property type="project" value="UniProtKB-SubCell"/>
</dbReference>
<comment type="subcellular location">
    <subcellularLocation>
        <location evidence="7">Cell membrane</location>
        <topology evidence="7">Multi-pass membrane protein</topology>
    </subcellularLocation>
</comment>
<comment type="pathway">
    <text evidence="7">Protein modification; lipoprotein biosynthesis (diacylglyceryl transfer).</text>
</comment>
<comment type="similarity">
    <text evidence="1 7">Belongs to the Lgt family.</text>
</comment>
<evidence type="ECO:0000256" key="5">
    <source>
        <dbReference type="ARBA" id="ARBA00022989"/>
    </source>
</evidence>
<proteinExistence type="inferred from homology"/>
<dbReference type="GO" id="GO:0008961">
    <property type="term" value="F:phosphatidylglycerol-prolipoprotein diacylglyceryl transferase activity"/>
    <property type="evidence" value="ECO:0007669"/>
    <property type="project" value="UniProtKB-UniRule"/>
</dbReference>
<feature type="transmembrane region" description="Helical" evidence="7">
    <location>
        <begin position="242"/>
        <end position="266"/>
    </location>
</feature>
<evidence type="ECO:0000256" key="7">
    <source>
        <dbReference type="HAMAP-Rule" id="MF_01147"/>
    </source>
</evidence>
<dbReference type="Pfam" id="PF01790">
    <property type="entry name" value="LGT"/>
    <property type="match status" value="1"/>
</dbReference>
<dbReference type="GO" id="GO:0042158">
    <property type="term" value="P:lipoprotein biosynthetic process"/>
    <property type="evidence" value="ECO:0007669"/>
    <property type="project" value="UniProtKB-UniRule"/>
</dbReference>
<dbReference type="EMBL" id="JAESIY010000010">
    <property type="protein sequence ID" value="MBL3658049.1"/>
    <property type="molecule type" value="Genomic_DNA"/>
</dbReference>
<evidence type="ECO:0000313" key="8">
    <source>
        <dbReference type="EMBL" id="MBL3658049.1"/>
    </source>
</evidence>
<dbReference type="InterPro" id="IPR001640">
    <property type="entry name" value="Lgt"/>
</dbReference>
<keyword evidence="4 7" id="KW-0812">Transmembrane</keyword>
<keyword evidence="6 7" id="KW-0472">Membrane</keyword>
<dbReference type="NCBIfam" id="TIGR00544">
    <property type="entry name" value="lgt"/>
    <property type="match status" value="1"/>
</dbReference>
<gene>
    <name evidence="7 8" type="primary">lgt</name>
    <name evidence="8" type="ORF">JL102_18000</name>
</gene>
<dbReference type="HAMAP" id="MF_01147">
    <property type="entry name" value="Lgt"/>
    <property type="match status" value="1"/>
</dbReference>
<keyword evidence="5 7" id="KW-1133">Transmembrane helix</keyword>
<keyword evidence="2 7" id="KW-1003">Cell membrane</keyword>
<organism evidence="8 9">
    <name type="scientific">Fulvivirga sediminis</name>
    <dbReference type="NCBI Taxonomy" id="2803949"/>
    <lineage>
        <taxon>Bacteria</taxon>
        <taxon>Pseudomonadati</taxon>
        <taxon>Bacteroidota</taxon>
        <taxon>Cytophagia</taxon>
        <taxon>Cytophagales</taxon>
        <taxon>Fulvivirgaceae</taxon>
        <taxon>Fulvivirga</taxon>
    </lineage>
</organism>
<evidence type="ECO:0000256" key="2">
    <source>
        <dbReference type="ARBA" id="ARBA00022475"/>
    </source>
</evidence>
<dbReference type="PANTHER" id="PTHR30589">
    <property type="entry name" value="PROLIPOPROTEIN DIACYLGLYCERYL TRANSFERASE"/>
    <property type="match status" value="1"/>
</dbReference>
<dbReference type="EC" id="2.5.1.145" evidence="7"/>
<protein>
    <recommendedName>
        <fullName evidence="7">Phosphatidylglycerol--prolipoprotein diacylglyceryl transferase</fullName>
        <ecNumber evidence="7">2.5.1.145</ecNumber>
    </recommendedName>
</protein>
<comment type="catalytic activity">
    <reaction evidence="7">
        <text>L-cysteinyl-[prolipoprotein] + a 1,2-diacyl-sn-glycero-3-phospho-(1'-sn-glycerol) = an S-1,2-diacyl-sn-glyceryl-L-cysteinyl-[prolipoprotein] + sn-glycerol 1-phosphate + H(+)</text>
        <dbReference type="Rhea" id="RHEA:56712"/>
        <dbReference type="Rhea" id="RHEA-COMP:14679"/>
        <dbReference type="Rhea" id="RHEA-COMP:14680"/>
        <dbReference type="ChEBI" id="CHEBI:15378"/>
        <dbReference type="ChEBI" id="CHEBI:29950"/>
        <dbReference type="ChEBI" id="CHEBI:57685"/>
        <dbReference type="ChEBI" id="CHEBI:64716"/>
        <dbReference type="ChEBI" id="CHEBI:140658"/>
        <dbReference type="EC" id="2.5.1.145"/>
    </reaction>
</comment>
<feature type="transmembrane region" description="Helical" evidence="7">
    <location>
        <begin position="212"/>
        <end position="230"/>
    </location>
</feature>
<evidence type="ECO:0000313" key="9">
    <source>
        <dbReference type="Proteomes" id="UP000659388"/>
    </source>
</evidence>
<keyword evidence="9" id="KW-1185">Reference proteome</keyword>
<reference evidence="8" key="1">
    <citation type="submission" date="2021-01" db="EMBL/GenBank/DDBJ databases">
        <title>Fulvivirga kasyanovii gen. nov., sp nov., a novel member of the phylum Bacteroidetes isolated from seawater in a mussel farm.</title>
        <authorList>
            <person name="Zhao L.-H."/>
            <person name="Wang Z.-J."/>
        </authorList>
    </citation>
    <scope>NUCLEOTIDE SEQUENCE</scope>
    <source>
        <strain evidence="8">2943</strain>
    </source>
</reference>
<sequence>MNNIFSLDYIHWNPSKEIIDLGFYALRWYSLCFALGFVLSFYLLKKQFKTAGLDETYLEKLTMYLVLATVIGARLAHCIFYDFDYYSQHIAEIFLPVKFDPFRFVGFQGLASHGGILGVFIATILFCRKYKVKPLWLLDRLSVVGALAGCCIRMGNLMNSEIIGKPTDVAWAFIFEQVDNVPRHPGQLYEAIAYFSIFVILSIVLKKSNRHNGFIFGLFFTLLFIARFLIEFVKADQSAFEAGMMFNMGQLLSIPFIIFGLVMMYLKKDARDPDENAAKLETK</sequence>
<evidence type="ECO:0000256" key="4">
    <source>
        <dbReference type="ARBA" id="ARBA00022692"/>
    </source>
</evidence>
<name>A0A937FBC4_9BACT</name>
<keyword evidence="3 7" id="KW-0808">Transferase</keyword>
<feature type="transmembrane region" description="Helical" evidence="7">
    <location>
        <begin position="103"/>
        <end position="125"/>
    </location>
</feature>
<evidence type="ECO:0000256" key="3">
    <source>
        <dbReference type="ARBA" id="ARBA00022679"/>
    </source>
</evidence>